<keyword evidence="2" id="KW-1185">Reference proteome</keyword>
<dbReference type="EMBL" id="KZ825010">
    <property type="protein sequence ID" value="RAH64524.1"/>
    <property type="molecule type" value="Genomic_DNA"/>
</dbReference>
<name>A0ACD1GTD0_9EURO</name>
<proteinExistence type="predicted"/>
<evidence type="ECO:0000313" key="1">
    <source>
        <dbReference type="EMBL" id="RAH64524.1"/>
    </source>
</evidence>
<organism evidence="1 2">
    <name type="scientific">Aspergillus aculeatinus CBS 121060</name>
    <dbReference type="NCBI Taxonomy" id="1448322"/>
    <lineage>
        <taxon>Eukaryota</taxon>
        <taxon>Fungi</taxon>
        <taxon>Dikarya</taxon>
        <taxon>Ascomycota</taxon>
        <taxon>Pezizomycotina</taxon>
        <taxon>Eurotiomycetes</taxon>
        <taxon>Eurotiomycetidae</taxon>
        <taxon>Eurotiales</taxon>
        <taxon>Aspergillaceae</taxon>
        <taxon>Aspergillus</taxon>
        <taxon>Aspergillus subgen. Circumdati</taxon>
    </lineage>
</organism>
<evidence type="ECO:0000313" key="2">
    <source>
        <dbReference type="Proteomes" id="UP000249661"/>
    </source>
</evidence>
<accession>A0ACD1GTD0</accession>
<sequence>MRFPDNLLHPRAPHYLDLYNHHTTSFIHHHHHPNTTPPSPSVSPPGALLYIALRQPTFF</sequence>
<protein>
    <submittedName>
        <fullName evidence="1">Uncharacterized protein</fullName>
    </submittedName>
</protein>
<gene>
    <name evidence="1" type="ORF">BO66DRAFT_233870</name>
</gene>
<reference evidence="1" key="1">
    <citation type="submission" date="2018-02" db="EMBL/GenBank/DDBJ databases">
        <title>The genomes of Aspergillus section Nigri reveals drivers in fungal speciation.</title>
        <authorList>
            <consortium name="DOE Joint Genome Institute"/>
            <person name="Vesth T.C."/>
            <person name="Nybo J."/>
            <person name="Theobald S."/>
            <person name="Brandl J."/>
            <person name="Frisvad J.C."/>
            <person name="Nielsen K.F."/>
            <person name="Lyhne E.K."/>
            <person name="Kogle M.E."/>
            <person name="Kuo A."/>
            <person name="Riley R."/>
            <person name="Clum A."/>
            <person name="Nolan M."/>
            <person name="Lipzen A."/>
            <person name="Salamov A."/>
            <person name="Henrissat B."/>
            <person name="Wiebenga A."/>
            <person name="De vries R.P."/>
            <person name="Grigoriev I.V."/>
            <person name="Mortensen U.H."/>
            <person name="Andersen M.R."/>
            <person name="Baker S.E."/>
        </authorList>
    </citation>
    <scope>NUCLEOTIDE SEQUENCE</scope>
    <source>
        <strain evidence="1">CBS 121060</strain>
    </source>
</reference>
<dbReference type="Proteomes" id="UP000249661">
    <property type="component" value="Unassembled WGS sequence"/>
</dbReference>